<dbReference type="PANTHER" id="PTHR33362:SF5">
    <property type="entry name" value="C4-DICARBOXYLATE TRAP TRANSPORTER LARGE PERMEASE PROTEIN DCTM"/>
    <property type="match status" value="1"/>
</dbReference>
<feature type="transmembrane region" description="Helical" evidence="7">
    <location>
        <begin position="250"/>
        <end position="268"/>
    </location>
</feature>
<comment type="function">
    <text evidence="7">Part of the tripartite ATP-independent periplasmic (TRAP) transport system.</text>
</comment>
<dbReference type="EMBL" id="CP015878">
    <property type="protein sequence ID" value="ANI16438.1"/>
    <property type="molecule type" value="Genomic_DNA"/>
</dbReference>
<feature type="transmembrane region" description="Helical" evidence="7">
    <location>
        <begin position="280"/>
        <end position="298"/>
    </location>
</feature>
<keyword evidence="5 7" id="KW-1133">Transmembrane helix</keyword>
<feature type="transmembrane region" description="Helical" evidence="7">
    <location>
        <begin position="175"/>
        <end position="199"/>
    </location>
</feature>
<protein>
    <recommendedName>
        <fullName evidence="7">TRAP transporter large permease protein</fullName>
    </recommendedName>
</protein>
<accession>A0A1A9KFZ2</accession>
<keyword evidence="3 7" id="KW-0997">Cell inner membrane</keyword>
<feature type="transmembrane region" description="Helical" evidence="7">
    <location>
        <begin position="31"/>
        <end position="50"/>
    </location>
</feature>
<feature type="transmembrane region" description="Helical" evidence="7">
    <location>
        <begin position="342"/>
        <end position="359"/>
    </location>
</feature>
<keyword evidence="4 7" id="KW-0812">Transmembrane</keyword>
<proteinExistence type="inferred from homology"/>
<organism evidence="9 10">
    <name type="scientific">Pseudomonas citronellolis</name>
    <dbReference type="NCBI Taxonomy" id="53408"/>
    <lineage>
        <taxon>Bacteria</taxon>
        <taxon>Pseudomonadati</taxon>
        <taxon>Pseudomonadota</taxon>
        <taxon>Gammaproteobacteria</taxon>
        <taxon>Pseudomonadales</taxon>
        <taxon>Pseudomonadaceae</taxon>
        <taxon>Pseudomonas</taxon>
    </lineage>
</organism>
<evidence type="ECO:0000256" key="1">
    <source>
        <dbReference type="ARBA" id="ARBA00004429"/>
    </source>
</evidence>
<evidence type="ECO:0000313" key="10">
    <source>
        <dbReference type="Proteomes" id="UP000077748"/>
    </source>
</evidence>
<comment type="similarity">
    <text evidence="7">Belongs to the TRAP transporter large permease family.</text>
</comment>
<evidence type="ECO:0000256" key="3">
    <source>
        <dbReference type="ARBA" id="ARBA00022519"/>
    </source>
</evidence>
<evidence type="ECO:0000256" key="7">
    <source>
        <dbReference type="RuleBase" id="RU369079"/>
    </source>
</evidence>
<evidence type="ECO:0000256" key="6">
    <source>
        <dbReference type="ARBA" id="ARBA00023136"/>
    </source>
</evidence>
<feature type="transmembrane region" description="Helical" evidence="7">
    <location>
        <begin position="143"/>
        <end position="169"/>
    </location>
</feature>
<dbReference type="InterPro" id="IPR004681">
    <property type="entry name" value="TRAP_DctM"/>
</dbReference>
<feature type="domain" description="TRAP C4-dicarboxylate transport system permease DctM subunit" evidence="8">
    <location>
        <begin position="12"/>
        <end position="433"/>
    </location>
</feature>
<dbReference type="Proteomes" id="UP000077748">
    <property type="component" value="Chromosome"/>
</dbReference>
<dbReference type="RefSeq" id="WP_058490589.1">
    <property type="nucleotide sequence ID" value="NZ_BDGS01000001.1"/>
</dbReference>
<evidence type="ECO:0000313" key="9">
    <source>
        <dbReference type="EMBL" id="ANI16438.1"/>
    </source>
</evidence>
<dbReference type="GO" id="GO:0022857">
    <property type="term" value="F:transmembrane transporter activity"/>
    <property type="evidence" value="ECO:0007669"/>
    <property type="project" value="UniProtKB-UniRule"/>
</dbReference>
<feature type="transmembrane region" description="Helical" evidence="7">
    <location>
        <begin position="220"/>
        <end position="244"/>
    </location>
</feature>
<dbReference type="Pfam" id="PF06808">
    <property type="entry name" value="DctM"/>
    <property type="match status" value="1"/>
</dbReference>
<comment type="subcellular location">
    <subcellularLocation>
        <location evidence="1 7">Cell inner membrane</location>
        <topology evidence="1 7">Multi-pass membrane protein</topology>
    </subcellularLocation>
</comment>
<keyword evidence="6 7" id="KW-0472">Membrane</keyword>
<feature type="transmembrane region" description="Helical" evidence="7">
    <location>
        <begin position="417"/>
        <end position="438"/>
    </location>
</feature>
<keyword evidence="7" id="KW-0813">Transport</keyword>
<dbReference type="NCBIfam" id="TIGR00786">
    <property type="entry name" value="dctM"/>
    <property type="match status" value="1"/>
</dbReference>
<feature type="transmembrane region" description="Helical" evidence="7">
    <location>
        <begin position="62"/>
        <end position="82"/>
    </location>
</feature>
<dbReference type="GO" id="GO:0005886">
    <property type="term" value="C:plasma membrane"/>
    <property type="evidence" value="ECO:0007669"/>
    <property type="project" value="UniProtKB-SubCell"/>
</dbReference>
<feature type="transmembrane region" description="Helical" evidence="7">
    <location>
        <begin position="371"/>
        <end position="396"/>
    </location>
</feature>
<gene>
    <name evidence="9" type="ORF">A9C11_21775</name>
</gene>
<dbReference type="PIRSF" id="PIRSF006066">
    <property type="entry name" value="HI0050"/>
    <property type="match status" value="1"/>
</dbReference>
<feature type="transmembrane region" description="Helical" evidence="7">
    <location>
        <begin position="318"/>
        <end position="335"/>
    </location>
</feature>
<evidence type="ECO:0000256" key="4">
    <source>
        <dbReference type="ARBA" id="ARBA00022692"/>
    </source>
</evidence>
<dbReference type="InterPro" id="IPR010656">
    <property type="entry name" value="DctM"/>
</dbReference>
<dbReference type="PANTHER" id="PTHR33362">
    <property type="entry name" value="SIALIC ACID TRAP TRANSPORTER PERMEASE PROTEIN SIAT-RELATED"/>
    <property type="match status" value="1"/>
</dbReference>
<feature type="transmembrane region" description="Helical" evidence="7">
    <location>
        <begin position="102"/>
        <end position="131"/>
    </location>
</feature>
<evidence type="ECO:0000256" key="5">
    <source>
        <dbReference type="ARBA" id="ARBA00022989"/>
    </source>
</evidence>
<evidence type="ECO:0000256" key="2">
    <source>
        <dbReference type="ARBA" id="ARBA00022475"/>
    </source>
</evidence>
<keyword evidence="2" id="KW-1003">Cell membrane</keyword>
<reference evidence="9 10" key="1">
    <citation type="submission" date="2016-05" db="EMBL/GenBank/DDBJ databases">
        <title>Genome Sequence of Pseudomonas citronellolis Strain SJTE-3, an Estrogens and Persistent Organic Pollutants degradation strain.</title>
        <authorList>
            <person name="Liang R."/>
        </authorList>
    </citation>
    <scope>NUCLEOTIDE SEQUENCE [LARGE SCALE GENOMIC DNA]</scope>
    <source>
        <strain evidence="9 10">SJTE-3</strain>
    </source>
</reference>
<sequence length="440" mass="46224">MSAMALGLWMFAGLLAMLVLRVQVGVAMFLAGALCFLVINQGDLSALLYTLNNLAYARLSNYDLAVIPLFVLMGQFATHGGLSKALFRCASAFIGHWRGGLALSAVGACAGFGAICGSSLATAATMGQVALPELARHKYSGRLATASVAAGGTLGILIPPSVPLIIYAVLTQESIAKLFVAAMLPALVAVIGYMLVIRIQVARDPNACQPAPKASGRERLAAFVQILPILAIFLVVIVGIYGGWANPTEAASIGAAACGLLAALRGGMRWDGLGKSLTGTAEASAMIFLVLLGADLLNSGLALTQMPVELATWVRDSGLAPLLVLAVILLIYLLLGCVMDSLAMILLTIPIFYPMIMGLEFFDLTAGEKSIWFGILALMVVEIGLIHPPLGMNLFIVNKLAKDVPYMETARGVLPFLASDLLRIVLLVLVPGLSLWLLSF</sequence>
<name>A0A1A9KFZ2_9PSED</name>
<comment type="subunit">
    <text evidence="7">The complex comprises the extracytoplasmic solute receptor protein and the two transmembrane proteins.</text>
</comment>
<evidence type="ECO:0000259" key="8">
    <source>
        <dbReference type="Pfam" id="PF06808"/>
    </source>
</evidence>
<dbReference type="AlphaFoldDB" id="A0A1A9KFZ2"/>